<feature type="region of interest" description="Disordered" evidence="2">
    <location>
        <begin position="188"/>
        <end position="219"/>
    </location>
</feature>
<evidence type="ECO:0000313" key="4">
    <source>
        <dbReference type="Proteomes" id="UP000051448"/>
    </source>
</evidence>
<dbReference type="Proteomes" id="UP000051448">
    <property type="component" value="Unassembled WGS sequence"/>
</dbReference>
<dbReference type="OrthoDB" id="2282890at2"/>
<dbReference type="EMBL" id="AZDX01000051">
    <property type="protein sequence ID" value="KRL05023.1"/>
    <property type="molecule type" value="Genomic_DNA"/>
</dbReference>
<evidence type="ECO:0008006" key="5">
    <source>
        <dbReference type="Google" id="ProtNLM"/>
    </source>
</evidence>
<evidence type="ECO:0000313" key="3">
    <source>
        <dbReference type="EMBL" id="KRL05023.1"/>
    </source>
</evidence>
<reference evidence="3 4" key="1">
    <citation type="journal article" date="2015" name="Genome Announc.">
        <title>Expanding the biotechnology potential of lactobacilli through comparative genomics of 213 strains and associated genera.</title>
        <authorList>
            <person name="Sun Z."/>
            <person name="Harris H.M."/>
            <person name="McCann A."/>
            <person name="Guo C."/>
            <person name="Argimon S."/>
            <person name="Zhang W."/>
            <person name="Yang X."/>
            <person name="Jeffery I.B."/>
            <person name="Cooney J.C."/>
            <person name="Kagawa T.F."/>
            <person name="Liu W."/>
            <person name="Song Y."/>
            <person name="Salvetti E."/>
            <person name="Wrobel A."/>
            <person name="Rasinkangas P."/>
            <person name="Parkhill J."/>
            <person name="Rea M.C."/>
            <person name="O'Sullivan O."/>
            <person name="Ritari J."/>
            <person name="Douillard F.P."/>
            <person name="Paul Ross R."/>
            <person name="Yang R."/>
            <person name="Briner A.E."/>
            <person name="Felis G.E."/>
            <person name="de Vos W.M."/>
            <person name="Barrangou R."/>
            <person name="Klaenhammer T.R."/>
            <person name="Caufield P.W."/>
            <person name="Cui Y."/>
            <person name="Zhang H."/>
            <person name="O'Toole P.W."/>
        </authorList>
    </citation>
    <scope>NUCLEOTIDE SEQUENCE [LARGE SCALE GENOMIC DNA]</scope>
    <source>
        <strain evidence="3 4">DSM 19519</strain>
    </source>
</reference>
<organism evidence="3 4">
    <name type="scientific">Liquorilactobacillus hordei DSM 19519</name>
    <dbReference type="NCBI Taxonomy" id="1423759"/>
    <lineage>
        <taxon>Bacteria</taxon>
        <taxon>Bacillati</taxon>
        <taxon>Bacillota</taxon>
        <taxon>Bacilli</taxon>
        <taxon>Lactobacillales</taxon>
        <taxon>Lactobacillaceae</taxon>
        <taxon>Liquorilactobacillus</taxon>
    </lineage>
</organism>
<dbReference type="AlphaFoldDB" id="A0A0R1MA63"/>
<keyword evidence="4" id="KW-1185">Reference proteome</keyword>
<comment type="caution">
    <text evidence="3">The sequence shown here is derived from an EMBL/GenBank/DDBJ whole genome shotgun (WGS) entry which is preliminary data.</text>
</comment>
<accession>A0A0R1MA63</accession>
<feature type="compositionally biased region" description="Basic and acidic residues" evidence="2">
    <location>
        <begin position="188"/>
        <end position="210"/>
    </location>
</feature>
<evidence type="ECO:0000256" key="1">
    <source>
        <dbReference type="SAM" id="Coils"/>
    </source>
</evidence>
<dbReference type="PATRIC" id="fig|1423759.3.peg.1796"/>
<feature type="coiled-coil region" evidence="1">
    <location>
        <begin position="132"/>
        <end position="187"/>
    </location>
</feature>
<keyword evidence="1" id="KW-0175">Coiled coil</keyword>
<dbReference type="STRING" id="1423759.FC92_GL001719"/>
<protein>
    <recommendedName>
        <fullName evidence="5">DUF536 domain-containing protein</fullName>
    </recommendedName>
</protein>
<evidence type="ECO:0000256" key="2">
    <source>
        <dbReference type="SAM" id="MobiDB-lite"/>
    </source>
</evidence>
<dbReference type="RefSeq" id="WP_057870269.1">
    <property type="nucleotide sequence ID" value="NZ_AZDX01000051.1"/>
</dbReference>
<gene>
    <name evidence="3" type="ORF">FC92_GL001719</name>
</gene>
<sequence>MAKKWLSVPEIAEELGINRQRVYRYISKYHIGYDKKLKNVNYYGEPVIKQIKEHFIVVDRISNIRSKITSDTENKAESVLKSDAEPQTSDTKKRALVQDNNTVVQDSEIEEKAQALDCKGVKGDSVAVQSVLEDYRKQFEVLRQQLVQKDKQLGEKDEQLNKVYRLLDQQQQLELGAQKQLKLLENKADLNTDKAEEVEGVRKEPKTTEKPKKRHWWQR</sequence>
<proteinExistence type="predicted"/>
<name>A0A0R1MA63_9LACO</name>